<comment type="caution">
    <text evidence="2">The sequence shown here is derived from an EMBL/GenBank/DDBJ whole genome shotgun (WGS) entry which is preliminary data.</text>
</comment>
<name>A0A6V7TT01_MELEN</name>
<dbReference type="EMBL" id="CAJEWN010000013">
    <property type="protein sequence ID" value="CAD2133414.1"/>
    <property type="molecule type" value="Genomic_DNA"/>
</dbReference>
<proteinExistence type="predicted"/>
<keyword evidence="1" id="KW-0732">Signal</keyword>
<protein>
    <submittedName>
        <fullName evidence="2">Uncharacterized protein</fullName>
    </submittedName>
</protein>
<organism evidence="2 3">
    <name type="scientific">Meloidogyne enterolobii</name>
    <name type="common">Root-knot nematode worm</name>
    <name type="synonym">Meloidogyne mayaguensis</name>
    <dbReference type="NCBI Taxonomy" id="390850"/>
    <lineage>
        <taxon>Eukaryota</taxon>
        <taxon>Metazoa</taxon>
        <taxon>Ecdysozoa</taxon>
        <taxon>Nematoda</taxon>
        <taxon>Chromadorea</taxon>
        <taxon>Rhabditida</taxon>
        <taxon>Tylenchina</taxon>
        <taxon>Tylenchomorpha</taxon>
        <taxon>Tylenchoidea</taxon>
        <taxon>Meloidogynidae</taxon>
        <taxon>Meloidogyninae</taxon>
        <taxon>Meloidogyne</taxon>
    </lineage>
</organism>
<dbReference type="Proteomes" id="UP000580250">
    <property type="component" value="Unassembled WGS sequence"/>
</dbReference>
<evidence type="ECO:0000313" key="2">
    <source>
        <dbReference type="EMBL" id="CAD2133414.1"/>
    </source>
</evidence>
<reference evidence="2 3" key="1">
    <citation type="submission" date="2020-08" db="EMBL/GenBank/DDBJ databases">
        <authorList>
            <person name="Koutsovoulos G."/>
            <person name="Danchin GJ E."/>
        </authorList>
    </citation>
    <scope>NUCLEOTIDE SEQUENCE [LARGE SCALE GENOMIC DNA]</scope>
</reference>
<gene>
    <name evidence="2" type="ORF">MENT_LOCUS4019</name>
</gene>
<evidence type="ECO:0000313" key="3">
    <source>
        <dbReference type="Proteomes" id="UP000580250"/>
    </source>
</evidence>
<feature type="signal peptide" evidence="1">
    <location>
        <begin position="1"/>
        <end position="25"/>
    </location>
</feature>
<evidence type="ECO:0000256" key="1">
    <source>
        <dbReference type="SAM" id="SignalP"/>
    </source>
</evidence>
<feature type="chain" id="PRO_5027707458" evidence="1">
    <location>
        <begin position="26"/>
        <end position="64"/>
    </location>
</feature>
<sequence>MMKLTLIFCLLVSIALILYVNEINCDKWADPSTLPGCGEGCCYGIDVVTCDTGKHRCNCNSCTC</sequence>
<dbReference type="AlphaFoldDB" id="A0A6V7TT01"/>
<accession>A0A6V7TT01</accession>